<dbReference type="Pfam" id="PF00400">
    <property type="entry name" value="WD40"/>
    <property type="match status" value="1"/>
</dbReference>
<evidence type="ECO:0000256" key="2">
    <source>
        <dbReference type="PROSITE-ProRule" id="PRU00221"/>
    </source>
</evidence>
<protein>
    <submittedName>
        <fullName evidence="6">Vegetative incompatibility protein HET-E-1</fullName>
    </submittedName>
</protein>
<dbReference type="SUPFAM" id="SSF52540">
    <property type="entry name" value="P-loop containing nucleoside triphosphate hydrolases"/>
    <property type="match status" value="1"/>
</dbReference>
<dbReference type="Pfam" id="PF17100">
    <property type="entry name" value="NACHT_N"/>
    <property type="match status" value="1"/>
</dbReference>
<feature type="region of interest" description="Disordered" evidence="3">
    <location>
        <begin position="12"/>
        <end position="52"/>
    </location>
</feature>
<keyword evidence="1" id="KW-0677">Repeat</keyword>
<dbReference type="Gene3D" id="2.130.10.10">
    <property type="entry name" value="YVTN repeat-like/Quinoprotein amine dehydrogenase"/>
    <property type="match status" value="3"/>
</dbReference>
<dbReference type="PANTHER" id="PTHR10039:SF17">
    <property type="entry name" value="FUNGAL STAND N-TERMINAL GOODBYE DOMAIN-CONTAINING PROTEIN-RELATED"/>
    <property type="match status" value="1"/>
</dbReference>
<evidence type="ECO:0000313" key="6">
    <source>
        <dbReference type="EMBL" id="KAK5998349.1"/>
    </source>
</evidence>
<evidence type="ECO:0000256" key="1">
    <source>
        <dbReference type="ARBA" id="ARBA00022737"/>
    </source>
</evidence>
<keyword evidence="2" id="KW-0853">WD repeat</keyword>
<feature type="domain" description="NWD NACHT-NTPase N-terminal" evidence="4">
    <location>
        <begin position="104"/>
        <end position="324"/>
    </location>
</feature>
<evidence type="ECO:0000256" key="3">
    <source>
        <dbReference type="SAM" id="MobiDB-lite"/>
    </source>
</evidence>
<dbReference type="Pfam" id="PF24883">
    <property type="entry name" value="NPHP3_N"/>
    <property type="match status" value="2"/>
</dbReference>
<feature type="compositionally biased region" description="Polar residues" evidence="3">
    <location>
        <begin position="34"/>
        <end position="45"/>
    </location>
</feature>
<sequence>MGPKKIFTRLHTHFRSGSRSRPQGGDSVQVVQDGRTTPSTSSTALSVPEPKPEHSIKITEASQEAFHDHYLPALTVTGPTTDLKPSLDPAVVYEIENKPPTLAETIWDSAYDELKTKEAALVQAYEKILSRRLQGSDVTSSELESERNAIEQHDKDSRRYQMYQLVNAGLEKISREAKIKENLGTAIETVTLFKDIVRAAIREAPQAALPWAAVSLSLEILANPITQTKTNREGVNHVIKSMNWYCELVRHLVKDKQKDGEFAGVQRELQTKLVDLYKKLLSFEMRSIYCYHRHRGLVFLRDLIKLDDWDGSVKAVQESEAYFRELTYEFVAVKSESHLKQIAAFTKTQEEHQKTEKDIQCLRDLYITDPRIDKNRIESTKGGLFQDSFCWILENPDFKSWLRDSRRLLWLRGDPGKGKTMLLSTVPSINNHLAVLRGLIWLFADQQPCLISHIRKQYDPAGKDIFEGFNAWHTLSDIFRNILLDERLRTSYVVIDALDECTTGLTELLGLIQNLPPLSNTKWIVSSRNWPEIEKRLIGGVGLSLEVNAALVSASVDAYISYKASQILFLQKDSQLEEKVRLRISELANGTFLWVAIVFKRLQDIEDTLYDKHSEVLAILDEIPEDLEGLYSIMLQQISQKRRDLERCRAILAITTLAYRPLHLQELAALAGFKDNLAKPDQMESLIKKCGSFLTVRDNTVYFIHQSAKEYLTCHPIAQSILYPGGIGEILHTMAINSLTAMEAILRQNIYGLDSPGTLVGDICMPDPDPLESVRYSCIHWMGHLCEATVVGDSSKLQDDLSNGGMILTFLKTHFLHWLEVISLTRNPSGGILDIGQLEGLLKPNNSSSELLKFIHDARRFTQYYSWIIENAPLQIYSSAILFSPEQSVIRTLFHHMLPSWIKPKFDREAVWSPCLQTIETESSSSLMALAISNDMKILTSGYKSDYLRIWDITSGKQIQEFKNTSTDGILSWDMNSGALIEDCSLPSHTMSSKYFVFSLSDDGKFIAVCPTEDTIQIQDMATRKELYVVHDPDPKPLRKLNLSNNAKFLAFGDESVTIWDLAAGNVTIWDLDTGTKNRVLNTNNESHSFYSIKFSKNSELIAAVGPSLAFVWDVATGETLHELGCEGTGGLLEWTNNAKVLASSKLREVKIWDLTEPKKSEVMATHKGAIQSIAISNDLKLAASTAEGIADIKIWDTTTSRAIQTIDLQHWWTSHRKIQLAFSPDSKFIYVYHDYDNFWKLNITSGIEIQHHLIRKDRYTYSNVRSSAALSIDGRLFAEGNEGVTNIWDLVTENSIQDIIHVGETMVALAFSNNSNYLASLSTSRIVSVWDAATGEKIREMTLRVCSKSDDDVQDCECCTDKLNNYERQIAISNDGLSVLAPDDNYRVWLLYEGKKKRISRHGVSRLTVPGLSFDDATTSILTASGRINLSSFMEKGEFMMEGYGKNENWITWNGKNILWLPPDYRGDSHVASQYCSRH</sequence>
<dbReference type="InterPro" id="IPR027417">
    <property type="entry name" value="P-loop_NTPase"/>
</dbReference>
<gene>
    <name evidence="6" type="ORF">PT974_00728</name>
</gene>
<evidence type="ECO:0000313" key="7">
    <source>
        <dbReference type="Proteomes" id="UP001338125"/>
    </source>
</evidence>
<reference evidence="6 7" key="1">
    <citation type="submission" date="2024-01" db="EMBL/GenBank/DDBJ databases">
        <title>Complete genome of Cladobotryum mycophilum ATHUM6906.</title>
        <authorList>
            <person name="Christinaki A.C."/>
            <person name="Myridakis A.I."/>
            <person name="Kouvelis V.N."/>
        </authorList>
    </citation>
    <scope>NUCLEOTIDE SEQUENCE [LARGE SCALE GENOMIC DNA]</scope>
    <source>
        <strain evidence="6 7">ATHUM6906</strain>
    </source>
</reference>
<accession>A0ABR0T1X5</accession>
<dbReference type="Proteomes" id="UP001338125">
    <property type="component" value="Unassembled WGS sequence"/>
</dbReference>
<dbReference type="EMBL" id="JAVFKD010000001">
    <property type="protein sequence ID" value="KAK5998349.1"/>
    <property type="molecule type" value="Genomic_DNA"/>
</dbReference>
<dbReference type="InterPro" id="IPR056884">
    <property type="entry name" value="NPHP3-like_N"/>
</dbReference>
<dbReference type="InterPro" id="IPR036322">
    <property type="entry name" value="WD40_repeat_dom_sf"/>
</dbReference>
<dbReference type="SMART" id="SM00320">
    <property type="entry name" value="WD40"/>
    <property type="match status" value="5"/>
</dbReference>
<evidence type="ECO:0000259" key="4">
    <source>
        <dbReference type="Pfam" id="PF17100"/>
    </source>
</evidence>
<feature type="repeat" description="WD" evidence="2">
    <location>
        <begin position="920"/>
        <end position="961"/>
    </location>
</feature>
<feature type="repeat" description="WD" evidence="2">
    <location>
        <begin position="1309"/>
        <end position="1341"/>
    </location>
</feature>
<dbReference type="PANTHER" id="PTHR10039">
    <property type="entry name" value="AMELOGENIN"/>
    <property type="match status" value="1"/>
</dbReference>
<keyword evidence="7" id="KW-1185">Reference proteome</keyword>
<comment type="caution">
    <text evidence="6">The sequence shown here is derived from an EMBL/GenBank/DDBJ whole genome shotgun (WGS) entry which is preliminary data.</text>
</comment>
<evidence type="ECO:0000259" key="5">
    <source>
        <dbReference type="Pfam" id="PF24883"/>
    </source>
</evidence>
<organism evidence="6 7">
    <name type="scientific">Cladobotryum mycophilum</name>
    <dbReference type="NCBI Taxonomy" id="491253"/>
    <lineage>
        <taxon>Eukaryota</taxon>
        <taxon>Fungi</taxon>
        <taxon>Dikarya</taxon>
        <taxon>Ascomycota</taxon>
        <taxon>Pezizomycotina</taxon>
        <taxon>Sordariomycetes</taxon>
        <taxon>Hypocreomycetidae</taxon>
        <taxon>Hypocreales</taxon>
        <taxon>Hypocreaceae</taxon>
        <taxon>Cladobotryum</taxon>
    </lineage>
</organism>
<dbReference type="InterPro" id="IPR031359">
    <property type="entry name" value="NACHT_N"/>
</dbReference>
<dbReference type="PROSITE" id="PS50082">
    <property type="entry name" value="WD_REPEATS_2"/>
    <property type="match status" value="2"/>
</dbReference>
<proteinExistence type="predicted"/>
<name>A0ABR0T1X5_9HYPO</name>
<dbReference type="InterPro" id="IPR015943">
    <property type="entry name" value="WD40/YVTN_repeat-like_dom_sf"/>
</dbReference>
<dbReference type="InterPro" id="IPR001680">
    <property type="entry name" value="WD40_rpt"/>
</dbReference>
<dbReference type="SUPFAM" id="SSF50978">
    <property type="entry name" value="WD40 repeat-like"/>
    <property type="match status" value="1"/>
</dbReference>
<feature type="domain" description="Nephrocystin 3-like N-terminal" evidence="5">
    <location>
        <begin position="390"/>
        <end position="426"/>
    </location>
</feature>
<feature type="domain" description="Nephrocystin 3-like N-terminal" evidence="5">
    <location>
        <begin position="431"/>
        <end position="528"/>
    </location>
</feature>